<dbReference type="PRINTS" id="PR00420">
    <property type="entry name" value="RNGMNOXGNASE"/>
</dbReference>
<feature type="domain" description="FAD-binding" evidence="1">
    <location>
        <begin position="4"/>
        <end position="334"/>
    </location>
</feature>
<name>A0ABU0ENU1_9PSEU</name>
<dbReference type="PANTHER" id="PTHR46865">
    <property type="entry name" value="OXIDOREDUCTASE-RELATED"/>
    <property type="match status" value="1"/>
</dbReference>
<dbReference type="PANTHER" id="PTHR46865:SF2">
    <property type="entry name" value="MONOOXYGENASE"/>
    <property type="match status" value="1"/>
</dbReference>
<dbReference type="Gene3D" id="3.30.9.10">
    <property type="entry name" value="D-Amino Acid Oxidase, subunit A, domain 2"/>
    <property type="match status" value="1"/>
</dbReference>
<dbReference type="Pfam" id="PF01494">
    <property type="entry name" value="FAD_binding_3"/>
    <property type="match status" value="1"/>
</dbReference>
<dbReference type="RefSeq" id="WP_306988629.1">
    <property type="nucleotide sequence ID" value="NZ_JAUSUT010000001.1"/>
</dbReference>
<keyword evidence="3" id="KW-1185">Reference proteome</keyword>
<evidence type="ECO:0000259" key="1">
    <source>
        <dbReference type="Pfam" id="PF01494"/>
    </source>
</evidence>
<sequence length="391" mass="41930">MSRTVLISGASIAGPSVAYWLNRLGWSTTVVERAPALREGGQAVDFRGEQMRVLRLMGLLEEIRAHQTSMGEQHILDESGTRVASLPASMISGEVEIQRGDLSRVLYEATRADTEYVFGDWITSLTETAAGVEVTFAHGAPRTVDLVIGADGLHSGVRALAFGPESRFRTEMGYAFAGFTAPNHLRLDHTGLIYNVPGRGVTLSAQDPDGPASAGLVFPLEGRRFERKDEVQLKRTIAEVYARVGWEVPRLVAALADADDLYFDELAHVYLPAYTRGRVALVGDAGWGVGPGGGGTGLAMMAAYVLAGELAAAGGDHAVAFGRYEAEVRPAAEAGAKQAKGTGPFLAPRTARGLWLRNQSHRMLTTRVFSGVFDRMTLKAANALKVKDYGI</sequence>
<comment type="caution">
    <text evidence="2">The sequence shown here is derived from an EMBL/GenBank/DDBJ whole genome shotgun (WGS) entry which is preliminary data.</text>
</comment>
<gene>
    <name evidence="2" type="ORF">FB470_000665</name>
</gene>
<organism evidence="2 3">
    <name type="scientific">Amycolatopsis thermophila</name>
    <dbReference type="NCBI Taxonomy" id="206084"/>
    <lineage>
        <taxon>Bacteria</taxon>
        <taxon>Bacillati</taxon>
        <taxon>Actinomycetota</taxon>
        <taxon>Actinomycetes</taxon>
        <taxon>Pseudonocardiales</taxon>
        <taxon>Pseudonocardiaceae</taxon>
        <taxon>Amycolatopsis</taxon>
    </lineage>
</organism>
<dbReference type="EMBL" id="JAUSUT010000001">
    <property type="protein sequence ID" value="MDQ0376671.1"/>
    <property type="molecule type" value="Genomic_DNA"/>
</dbReference>
<dbReference type="InterPro" id="IPR051704">
    <property type="entry name" value="FAD_aromatic-hydroxylase"/>
</dbReference>
<dbReference type="Gene3D" id="3.50.50.60">
    <property type="entry name" value="FAD/NAD(P)-binding domain"/>
    <property type="match status" value="1"/>
</dbReference>
<reference evidence="2 3" key="1">
    <citation type="submission" date="2023-07" db="EMBL/GenBank/DDBJ databases">
        <title>Sequencing the genomes of 1000 actinobacteria strains.</title>
        <authorList>
            <person name="Klenk H.-P."/>
        </authorList>
    </citation>
    <scope>NUCLEOTIDE SEQUENCE [LARGE SCALE GENOMIC DNA]</scope>
    <source>
        <strain evidence="2 3">DSM 45805</strain>
    </source>
</reference>
<proteinExistence type="predicted"/>
<evidence type="ECO:0000313" key="2">
    <source>
        <dbReference type="EMBL" id="MDQ0376671.1"/>
    </source>
</evidence>
<dbReference type="InterPro" id="IPR002938">
    <property type="entry name" value="FAD-bd"/>
</dbReference>
<dbReference type="SUPFAM" id="SSF51905">
    <property type="entry name" value="FAD/NAD(P)-binding domain"/>
    <property type="match status" value="1"/>
</dbReference>
<evidence type="ECO:0000313" key="3">
    <source>
        <dbReference type="Proteomes" id="UP001229651"/>
    </source>
</evidence>
<dbReference type="Proteomes" id="UP001229651">
    <property type="component" value="Unassembled WGS sequence"/>
</dbReference>
<accession>A0ABU0ENU1</accession>
<dbReference type="InterPro" id="IPR036188">
    <property type="entry name" value="FAD/NAD-bd_sf"/>
</dbReference>
<protein>
    <submittedName>
        <fullName evidence="2">2-polyprenyl-6-methoxyphenol hydroxylase-like FAD-dependent oxidoreductase</fullName>
    </submittedName>
</protein>